<dbReference type="InterPro" id="IPR008538">
    <property type="entry name" value="Uma2"/>
</dbReference>
<dbReference type="PANTHER" id="PTHR35400:SF3">
    <property type="entry name" value="SLL1072 PROTEIN"/>
    <property type="match status" value="1"/>
</dbReference>
<keyword evidence="2" id="KW-0378">Hydrolase</keyword>
<evidence type="ECO:0000259" key="1">
    <source>
        <dbReference type="Pfam" id="PF05685"/>
    </source>
</evidence>
<name>A0ABV5QJY9_9ACTN</name>
<dbReference type="RefSeq" id="WP_345486522.1">
    <property type="nucleotide sequence ID" value="NZ_BAAAWU010000001.1"/>
</dbReference>
<keyword evidence="2" id="KW-0255">Endonuclease</keyword>
<gene>
    <name evidence="2" type="ORF">ACFFTP_04030</name>
</gene>
<sequence>MSAEAMEAVHVVLPDGLFIPDIVVVEAAAAAEDPITVDAEAVLLVVEIVSPSSSGRRTDRLLKPPYYAEAGIEHLWRLELEPETALIVTELVDGRYVERTVAEAGRETEIETPFPLTIDPGTLVSPRA</sequence>
<reference evidence="2 3" key="1">
    <citation type="submission" date="2024-09" db="EMBL/GenBank/DDBJ databases">
        <authorList>
            <person name="Sun Q."/>
            <person name="Mori K."/>
        </authorList>
    </citation>
    <scope>NUCLEOTIDE SEQUENCE [LARGE SCALE GENOMIC DNA]</scope>
    <source>
        <strain evidence="2 3">JCM 4414</strain>
    </source>
</reference>
<dbReference type="Proteomes" id="UP001589716">
    <property type="component" value="Unassembled WGS sequence"/>
</dbReference>
<keyword evidence="2" id="KW-0540">Nuclease</keyword>
<keyword evidence="3" id="KW-1185">Reference proteome</keyword>
<dbReference type="Pfam" id="PF05685">
    <property type="entry name" value="Uma2"/>
    <property type="match status" value="1"/>
</dbReference>
<dbReference type="CDD" id="cd06260">
    <property type="entry name" value="DUF820-like"/>
    <property type="match status" value="1"/>
</dbReference>
<comment type="caution">
    <text evidence="2">The sequence shown here is derived from an EMBL/GenBank/DDBJ whole genome shotgun (WGS) entry which is preliminary data.</text>
</comment>
<evidence type="ECO:0000313" key="2">
    <source>
        <dbReference type="EMBL" id="MFB9553364.1"/>
    </source>
</evidence>
<dbReference type="Gene3D" id="3.90.1570.10">
    <property type="entry name" value="tt1808, chain A"/>
    <property type="match status" value="1"/>
</dbReference>
<feature type="domain" description="Putative restriction endonuclease" evidence="1">
    <location>
        <begin position="14"/>
        <end position="115"/>
    </location>
</feature>
<dbReference type="InterPro" id="IPR011335">
    <property type="entry name" value="Restrct_endonuc-II-like"/>
</dbReference>
<protein>
    <submittedName>
        <fullName evidence="2">Uma2 family endonuclease</fullName>
    </submittedName>
</protein>
<dbReference type="GO" id="GO:0004519">
    <property type="term" value="F:endonuclease activity"/>
    <property type="evidence" value="ECO:0007669"/>
    <property type="project" value="UniProtKB-KW"/>
</dbReference>
<dbReference type="EMBL" id="JBHMCT010000005">
    <property type="protein sequence ID" value="MFB9553364.1"/>
    <property type="molecule type" value="Genomic_DNA"/>
</dbReference>
<dbReference type="SUPFAM" id="SSF52980">
    <property type="entry name" value="Restriction endonuclease-like"/>
    <property type="match status" value="1"/>
</dbReference>
<dbReference type="InterPro" id="IPR012296">
    <property type="entry name" value="Nuclease_put_TT1808"/>
</dbReference>
<proteinExistence type="predicted"/>
<evidence type="ECO:0000313" key="3">
    <source>
        <dbReference type="Proteomes" id="UP001589716"/>
    </source>
</evidence>
<dbReference type="PANTHER" id="PTHR35400">
    <property type="entry name" value="SLR1083 PROTEIN"/>
    <property type="match status" value="1"/>
</dbReference>
<accession>A0ABV5QJY9</accession>
<organism evidence="2 3">
    <name type="scientific">Streptomyces roseoviridis</name>
    <dbReference type="NCBI Taxonomy" id="67361"/>
    <lineage>
        <taxon>Bacteria</taxon>
        <taxon>Bacillati</taxon>
        <taxon>Actinomycetota</taxon>
        <taxon>Actinomycetes</taxon>
        <taxon>Kitasatosporales</taxon>
        <taxon>Streptomycetaceae</taxon>
        <taxon>Streptomyces</taxon>
    </lineage>
</organism>